<evidence type="ECO:0000313" key="2">
    <source>
        <dbReference type="Proteomes" id="UP001286313"/>
    </source>
</evidence>
<comment type="caution">
    <text evidence="1">The sequence shown here is derived from an EMBL/GenBank/DDBJ whole genome shotgun (WGS) entry which is preliminary data.</text>
</comment>
<proteinExistence type="predicted"/>
<sequence length="100" mass="11436">MRYRQCRTYQNRHFHSSVSGNLTASNSVTANMREEEVTITEGLSYFEDPEDEYSCLPVTPDGQGDPREVQPQVNPNLGMEQQAALQELIHKFDDIFSEIP</sequence>
<name>A0AAE1G9I0_PETCI</name>
<evidence type="ECO:0000313" key="1">
    <source>
        <dbReference type="EMBL" id="KAK3889048.1"/>
    </source>
</evidence>
<dbReference type="AlphaFoldDB" id="A0AAE1G9I0"/>
<keyword evidence="2" id="KW-1185">Reference proteome</keyword>
<accession>A0AAE1G9I0</accession>
<dbReference type="Proteomes" id="UP001286313">
    <property type="component" value="Unassembled WGS sequence"/>
</dbReference>
<gene>
    <name evidence="1" type="ORF">Pcinc_006924</name>
</gene>
<reference evidence="1" key="1">
    <citation type="submission" date="2023-10" db="EMBL/GenBank/DDBJ databases">
        <title>Genome assemblies of two species of porcelain crab, Petrolisthes cinctipes and Petrolisthes manimaculis (Anomura: Porcellanidae).</title>
        <authorList>
            <person name="Angst P."/>
        </authorList>
    </citation>
    <scope>NUCLEOTIDE SEQUENCE</scope>
    <source>
        <strain evidence="1">PB745_01</strain>
        <tissue evidence="1">Gill</tissue>
    </source>
</reference>
<protein>
    <submittedName>
        <fullName evidence="1">Uncharacterized protein</fullName>
    </submittedName>
</protein>
<dbReference type="EMBL" id="JAWQEG010000506">
    <property type="protein sequence ID" value="KAK3889048.1"/>
    <property type="molecule type" value="Genomic_DNA"/>
</dbReference>
<organism evidence="1 2">
    <name type="scientific">Petrolisthes cinctipes</name>
    <name type="common">Flat porcelain crab</name>
    <dbReference type="NCBI Taxonomy" id="88211"/>
    <lineage>
        <taxon>Eukaryota</taxon>
        <taxon>Metazoa</taxon>
        <taxon>Ecdysozoa</taxon>
        <taxon>Arthropoda</taxon>
        <taxon>Crustacea</taxon>
        <taxon>Multicrustacea</taxon>
        <taxon>Malacostraca</taxon>
        <taxon>Eumalacostraca</taxon>
        <taxon>Eucarida</taxon>
        <taxon>Decapoda</taxon>
        <taxon>Pleocyemata</taxon>
        <taxon>Anomura</taxon>
        <taxon>Galatheoidea</taxon>
        <taxon>Porcellanidae</taxon>
        <taxon>Petrolisthes</taxon>
    </lineage>
</organism>